<sequence length="172" mass="19575">MKKRIAFRTMGANSTHKWAMLRGLVTSLVVHERIVTTVAKAKEMQRLSENMITTAKKTDKLHARRLINKFIYTKHAQAKLMHVLGPRYQFREGGYTRVMKLAKPKMKDKSDMAVIEYVDRPGEIRAARPPAAFQNLSLEEVMEKLGIKDEAVVLDGDDQVQEAVLVGKEDKP</sequence>
<dbReference type="InterPro" id="IPR036373">
    <property type="entry name" value="Ribosomal_bL17_sf"/>
</dbReference>
<keyword evidence="3 4" id="KW-0687">Ribonucleoprotein</keyword>
<evidence type="ECO:0000256" key="1">
    <source>
        <dbReference type="ARBA" id="ARBA00008777"/>
    </source>
</evidence>
<proteinExistence type="inferred from homology"/>
<comment type="similarity">
    <text evidence="1 4">Belongs to the bacterial ribosomal protein bL17 family.</text>
</comment>
<dbReference type="SUPFAM" id="SSF64263">
    <property type="entry name" value="Prokaryotic ribosomal protein L17"/>
    <property type="match status" value="1"/>
</dbReference>
<evidence type="ECO:0000256" key="4">
    <source>
        <dbReference type="RuleBase" id="RU000660"/>
    </source>
</evidence>
<protein>
    <recommendedName>
        <fullName evidence="6">50S ribosomal protein L17</fullName>
    </recommendedName>
</protein>
<gene>
    <name evidence="5" type="ORF">APAL1065_LOCUS26330</name>
</gene>
<dbReference type="InterPro" id="IPR047859">
    <property type="entry name" value="Ribosomal_bL17_CS"/>
</dbReference>
<dbReference type="Gene3D" id="3.90.1030.10">
    <property type="entry name" value="Ribosomal protein L17"/>
    <property type="match status" value="1"/>
</dbReference>
<dbReference type="GO" id="GO:0003735">
    <property type="term" value="F:structural constituent of ribosome"/>
    <property type="evidence" value="ECO:0007669"/>
    <property type="project" value="InterPro"/>
</dbReference>
<reference evidence="5" key="1">
    <citation type="submission" date="2021-01" db="EMBL/GenBank/DDBJ databases">
        <authorList>
            <person name="Corre E."/>
            <person name="Pelletier E."/>
            <person name="Niang G."/>
            <person name="Scheremetjew M."/>
            <person name="Finn R."/>
            <person name="Kale V."/>
            <person name="Holt S."/>
            <person name="Cochrane G."/>
            <person name="Meng A."/>
            <person name="Brown T."/>
            <person name="Cohen L."/>
        </authorList>
    </citation>
    <scope>NUCLEOTIDE SEQUENCE</scope>
    <source>
        <strain evidence="5">CCMP125</strain>
    </source>
</reference>
<name>A0A7S2YSV3_9STRA</name>
<organism evidence="5">
    <name type="scientific">Entomoneis paludosa</name>
    <dbReference type="NCBI Taxonomy" id="265537"/>
    <lineage>
        <taxon>Eukaryota</taxon>
        <taxon>Sar</taxon>
        <taxon>Stramenopiles</taxon>
        <taxon>Ochrophyta</taxon>
        <taxon>Bacillariophyta</taxon>
        <taxon>Bacillariophyceae</taxon>
        <taxon>Bacillariophycidae</taxon>
        <taxon>Entomoneidaceae</taxon>
        <taxon>Entomoneis</taxon>
    </lineage>
</organism>
<dbReference type="EMBL" id="HBHT01039167">
    <property type="protein sequence ID" value="CAD9993353.1"/>
    <property type="molecule type" value="Transcribed_RNA"/>
</dbReference>
<dbReference type="PROSITE" id="PS01167">
    <property type="entry name" value="RIBOSOMAL_L17"/>
    <property type="match status" value="1"/>
</dbReference>
<dbReference type="GO" id="GO:0006412">
    <property type="term" value="P:translation"/>
    <property type="evidence" value="ECO:0007669"/>
    <property type="project" value="InterPro"/>
</dbReference>
<dbReference type="InterPro" id="IPR000456">
    <property type="entry name" value="Ribosomal_bL17"/>
</dbReference>
<dbReference type="Pfam" id="PF01196">
    <property type="entry name" value="Ribosomal_L17"/>
    <property type="match status" value="1"/>
</dbReference>
<dbReference type="NCBIfam" id="TIGR00059">
    <property type="entry name" value="L17"/>
    <property type="match status" value="1"/>
</dbReference>
<evidence type="ECO:0000256" key="3">
    <source>
        <dbReference type="ARBA" id="ARBA00023274"/>
    </source>
</evidence>
<dbReference type="GO" id="GO:0022625">
    <property type="term" value="C:cytosolic large ribosomal subunit"/>
    <property type="evidence" value="ECO:0007669"/>
    <property type="project" value="TreeGrafter"/>
</dbReference>
<evidence type="ECO:0008006" key="6">
    <source>
        <dbReference type="Google" id="ProtNLM"/>
    </source>
</evidence>
<dbReference type="PANTHER" id="PTHR14413:SF16">
    <property type="entry name" value="LARGE RIBOSOMAL SUBUNIT PROTEIN BL17M"/>
    <property type="match status" value="1"/>
</dbReference>
<keyword evidence="2 4" id="KW-0689">Ribosomal protein</keyword>
<evidence type="ECO:0000313" key="5">
    <source>
        <dbReference type="EMBL" id="CAD9993353.1"/>
    </source>
</evidence>
<dbReference type="PANTHER" id="PTHR14413">
    <property type="entry name" value="RIBOSOMAL PROTEIN L17"/>
    <property type="match status" value="1"/>
</dbReference>
<accession>A0A7S2YSV3</accession>
<evidence type="ECO:0000256" key="2">
    <source>
        <dbReference type="ARBA" id="ARBA00022980"/>
    </source>
</evidence>
<dbReference type="AlphaFoldDB" id="A0A7S2YSV3"/>